<gene>
    <name evidence="14" type="ORF">SAMN05444377_104215</name>
</gene>
<dbReference type="InterPro" id="IPR036890">
    <property type="entry name" value="HATPase_C_sf"/>
</dbReference>
<dbReference type="Pfam" id="PF03924">
    <property type="entry name" value="CHASE"/>
    <property type="match status" value="1"/>
</dbReference>
<feature type="domain" description="Histidine kinase" evidence="11">
    <location>
        <begin position="441"/>
        <end position="651"/>
    </location>
</feature>
<dbReference type="InterPro" id="IPR005467">
    <property type="entry name" value="His_kinase_dom"/>
</dbReference>
<evidence type="ECO:0000256" key="9">
    <source>
        <dbReference type="ARBA" id="ARBA00023136"/>
    </source>
</evidence>
<keyword evidence="4" id="KW-0597">Phosphoprotein</keyword>
<accession>A0A1M4ZK09</accession>
<evidence type="ECO:0000313" key="15">
    <source>
        <dbReference type="Proteomes" id="UP000184147"/>
    </source>
</evidence>
<keyword evidence="5" id="KW-0808">Transferase</keyword>
<dbReference type="InterPro" id="IPR000014">
    <property type="entry name" value="PAS"/>
</dbReference>
<dbReference type="Proteomes" id="UP000184147">
    <property type="component" value="Unassembled WGS sequence"/>
</dbReference>
<evidence type="ECO:0000256" key="2">
    <source>
        <dbReference type="ARBA" id="ARBA00004370"/>
    </source>
</evidence>
<feature type="domain" description="PAC" evidence="12">
    <location>
        <begin position="371"/>
        <end position="423"/>
    </location>
</feature>
<dbReference type="EC" id="2.7.13.3" evidence="3"/>
<dbReference type="PRINTS" id="PR00344">
    <property type="entry name" value="BCTRLSENSOR"/>
</dbReference>
<proteinExistence type="predicted"/>
<dbReference type="CDD" id="cd00130">
    <property type="entry name" value="PAS"/>
    <property type="match status" value="1"/>
</dbReference>
<dbReference type="GO" id="GO:0007165">
    <property type="term" value="P:signal transduction"/>
    <property type="evidence" value="ECO:0007669"/>
    <property type="project" value="UniProtKB-ARBA"/>
</dbReference>
<dbReference type="GO" id="GO:0006355">
    <property type="term" value="P:regulation of DNA-templated transcription"/>
    <property type="evidence" value="ECO:0007669"/>
    <property type="project" value="InterPro"/>
</dbReference>
<dbReference type="Gene3D" id="3.30.450.20">
    <property type="entry name" value="PAS domain"/>
    <property type="match status" value="1"/>
</dbReference>
<keyword evidence="7" id="KW-0418">Kinase</keyword>
<name>A0A1M4ZK09_9FLAO</name>
<dbReference type="OrthoDB" id="5522855at2"/>
<protein>
    <recommendedName>
        <fullName evidence="3">histidine kinase</fullName>
        <ecNumber evidence="3">2.7.13.3</ecNumber>
    </recommendedName>
</protein>
<keyword evidence="9 10" id="KW-0472">Membrane</keyword>
<evidence type="ECO:0000256" key="1">
    <source>
        <dbReference type="ARBA" id="ARBA00000085"/>
    </source>
</evidence>
<evidence type="ECO:0000259" key="12">
    <source>
        <dbReference type="PROSITE" id="PS50113"/>
    </source>
</evidence>
<dbReference type="PROSITE" id="PS50109">
    <property type="entry name" value="HIS_KIN"/>
    <property type="match status" value="1"/>
</dbReference>
<dbReference type="SUPFAM" id="SSF55785">
    <property type="entry name" value="PYP-like sensor domain (PAS domain)"/>
    <property type="match status" value="1"/>
</dbReference>
<evidence type="ECO:0000256" key="7">
    <source>
        <dbReference type="ARBA" id="ARBA00022777"/>
    </source>
</evidence>
<dbReference type="InterPro" id="IPR035965">
    <property type="entry name" value="PAS-like_dom_sf"/>
</dbReference>
<organism evidence="14 15">
    <name type="scientific">Flavobacterium fontis</name>
    <dbReference type="NCBI Taxonomy" id="1124188"/>
    <lineage>
        <taxon>Bacteria</taxon>
        <taxon>Pseudomonadati</taxon>
        <taxon>Bacteroidota</taxon>
        <taxon>Flavobacteriia</taxon>
        <taxon>Flavobacteriales</taxon>
        <taxon>Flavobacteriaceae</taxon>
        <taxon>Flavobacterium</taxon>
    </lineage>
</organism>
<comment type="subcellular location">
    <subcellularLocation>
        <location evidence="2">Membrane</location>
    </subcellularLocation>
</comment>
<dbReference type="STRING" id="1124188.SAMN05444377_104215"/>
<evidence type="ECO:0000259" key="11">
    <source>
        <dbReference type="PROSITE" id="PS50109"/>
    </source>
</evidence>
<dbReference type="GO" id="GO:0016020">
    <property type="term" value="C:membrane"/>
    <property type="evidence" value="ECO:0007669"/>
    <property type="project" value="UniProtKB-SubCell"/>
</dbReference>
<keyword evidence="6 10" id="KW-0812">Transmembrane</keyword>
<dbReference type="InterPro" id="IPR004358">
    <property type="entry name" value="Sig_transdc_His_kin-like_C"/>
</dbReference>
<dbReference type="PANTHER" id="PTHR43304">
    <property type="entry name" value="PHYTOCHROME-LIKE PROTEIN CPH1"/>
    <property type="match status" value="1"/>
</dbReference>
<evidence type="ECO:0000256" key="3">
    <source>
        <dbReference type="ARBA" id="ARBA00012438"/>
    </source>
</evidence>
<dbReference type="Pfam" id="PF02518">
    <property type="entry name" value="HATPase_c"/>
    <property type="match status" value="1"/>
</dbReference>
<dbReference type="InterPro" id="IPR000700">
    <property type="entry name" value="PAS-assoc_C"/>
</dbReference>
<feature type="transmembrane region" description="Helical" evidence="10">
    <location>
        <begin position="250"/>
        <end position="273"/>
    </location>
</feature>
<dbReference type="AlphaFoldDB" id="A0A1M4ZK09"/>
<reference evidence="14 15" key="1">
    <citation type="submission" date="2016-11" db="EMBL/GenBank/DDBJ databases">
        <authorList>
            <person name="Jaros S."/>
            <person name="Januszkiewicz K."/>
            <person name="Wedrychowicz H."/>
        </authorList>
    </citation>
    <scope>NUCLEOTIDE SEQUENCE [LARGE SCALE GENOMIC DNA]</scope>
    <source>
        <strain evidence="14 15">DSM 25660</strain>
    </source>
</reference>
<dbReference type="InterPro" id="IPR052162">
    <property type="entry name" value="Sensor_kinase/Photoreceptor"/>
</dbReference>
<evidence type="ECO:0000259" key="13">
    <source>
        <dbReference type="PROSITE" id="PS50839"/>
    </source>
</evidence>
<dbReference type="GO" id="GO:0004673">
    <property type="term" value="F:protein histidine kinase activity"/>
    <property type="evidence" value="ECO:0007669"/>
    <property type="project" value="UniProtKB-EC"/>
</dbReference>
<keyword evidence="8 10" id="KW-1133">Transmembrane helix</keyword>
<evidence type="ECO:0000256" key="10">
    <source>
        <dbReference type="SAM" id="Phobius"/>
    </source>
</evidence>
<dbReference type="PROSITE" id="PS50839">
    <property type="entry name" value="CHASE"/>
    <property type="match status" value="1"/>
</dbReference>
<dbReference type="CDD" id="cd00075">
    <property type="entry name" value="HATPase"/>
    <property type="match status" value="1"/>
</dbReference>
<feature type="domain" description="CHASE" evidence="13">
    <location>
        <begin position="108"/>
        <end position="194"/>
    </location>
</feature>
<dbReference type="PROSITE" id="PS50113">
    <property type="entry name" value="PAC"/>
    <property type="match status" value="1"/>
</dbReference>
<dbReference type="EMBL" id="FQVQ01000004">
    <property type="protein sequence ID" value="SHF18295.1"/>
    <property type="molecule type" value="Genomic_DNA"/>
</dbReference>
<dbReference type="SUPFAM" id="SSF55874">
    <property type="entry name" value="ATPase domain of HSP90 chaperone/DNA topoisomerase II/histidine kinase"/>
    <property type="match status" value="1"/>
</dbReference>
<dbReference type="Pfam" id="PF00989">
    <property type="entry name" value="PAS"/>
    <property type="match status" value="1"/>
</dbReference>
<evidence type="ECO:0000256" key="6">
    <source>
        <dbReference type="ARBA" id="ARBA00022692"/>
    </source>
</evidence>
<dbReference type="NCBIfam" id="TIGR00229">
    <property type="entry name" value="sensory_box"/>
    <property type="match status" value="1"/>
</dbReference>
<dbReference type="InterPro" id="IPR013767">
    <property type="entry name" value="PAS_fold"/>
</dbReference>
<dbReference type="Gene3D" id="3.30.565.10">
    <property type="entry name" value="Histidine kinase-like ATPase, C-terminal domain"/>
    <property type="match status" value="1"/>
</dbReference>
<dbReference type="Gene3D" id="3.30.450.350">
    <property type="entry name" value="CHASE domain"/>
    <property type="match status" value="1"/>
</dbReference>
<dbReference type="SMART" id="SM00387">
    <property type="entry name" value="HATPase_c"/>
    <property type="match status" value="1"/>
</dbReference>
<feature type="transmembrane region" description="Helical" evidence="10">
    <location>
        <begin position="12"/>
        <end position="31"/>
    </location>
</feature>
<evidence type="ECO:0000256" key="5">
    <source>
        <dbReference type="ARBA" id="ARBA00022679"/>
    </source>
</evidence>
<sequence>MKKIASWLGQQPRLAGILAFFFLVPFVYFAISLRYKIIRENEQREMSNILNVVQRNIAQMYKNSYTTTLTLAFTINDQGNPEDFEKVGKQLIESNPAVDAVQLVPGGVIRYIYPMKGNEPAMNYDILHSPEVRQEALQSMKNRNFYFAGPLPLRQGGIGIVGRLPVYKKNVFWGFSAVVIRMETLIRESGIADIDDTKYFFQFSKTDPRTGKEVFHYNPKEITKNKFLIKQTVPEGNWNIYLVSRQGDNVLYQVYTSLILGFLLCLIFGLWVYSIMKKPAEQYALILEQAKILVENEVKFKTLFEQAPVGIAKIAMGSGLFLESNTQMCKITLYNEDELKTISLPELLPKEDLVFFQSGIDEVHQQPGEEFTMETQIITKSGRKRWVNLVVTPLGQIENVQDQCIIILEDIDLKKNTEDELHKSFDLVNEQNKRLLNFSYIVSHNLRSHSSNIKSISTLMEEADSPEEQKELMDMLKKVSLSLQETMGNLNEVINIQSNLGLHKESLPLKHYVDSTLNALSEQIHRKQVTALVEIDDKATVVHNAAYLESILLNLISNAVKYAAQDRNPLIKIKYDGAQKTLTIGDNGIGIDLKKHGDNIFGMYKTFHNNPDAKGLGLFITKNQIEAMGGKINVESEPNVGTTFTIQFASN</sequence>
<evidence type="ECO:0000313" key="14">
    <source>
        <dbReference type="EMBL" id="SHF18295.1"/>
    </source>
</evidence>
<dbReference type="SMART" id="SM01079">
    <property type="entry name" value="CHASE"/>
    <property type="match status" value="1"/>
</dbReference>
<dbReference type="RefSeq" id="WP_143161721.1">
    <property type="nucleotide sequence ID" value="NZ_FQVQ01000004.1"/>
</dbReference>
<evidence type="ECO:0000256" key="8">
    <source>
        <dbReference type="ARBA" id="ARBA00022989"/>
    </source>
</evidence>
<keyword evidence="15" id="KW-1185">Reference proteome</keyword>
<evidence type="ECO:0000256" key="4">
    <source>
        <dbReference type="ARBA" id="ARBA00022553"/>
    </source>
</evidence>
<dbReference type="InterPro" id="IPR006189">
    <property type="entry name" value="CHASE_dom"/>
</dbReference>
<dbReference type="InterPro" id="IPR003594">
    <property type="entry name" value="HATPase_dom"/>
</dbReference>
<comment type="catalytic activity">
    <reaction evidence="1">
        <text>ATP + protein L-histidine = ADP + protein N-phospho-L-histidine.</text>
        <dbReference type="EC" id="2.7.13.3"/>
    </reaction>
</comment>
<dbReference type="InterPro" id="IPR042240">
    <property type="entry name" value="CHASE_sf"/>
</dbReference>
<dbReference type="PANTHER" id="PTHR43304:SF1">
    <property type="entry name" value="PAC DOMAIN-CONTAINING PROTEIN"/>
    <property type="match status" value="1"/>
</dbReference>